<keyword evidence="1" id="KW-0472">Membrane</keyword>
<reference evidence="2 3" key="1">
    <citation type="submission" date="2018-08" db="EMBL/GenBank/DDBJ databases">
        <title>Whole genome sequence analysis of Dermacoccus abyssi bacteria isolated from Deep Mariana trench Micromonospora spp reveals genes involved in the environmental adaptation and production of secondary metabolites.</title>
        <authorList>
            <person name="Abdel-Mageed W.M."/>
            <person name="Lehri B."/>
            <person name="Nouioui I."/>
            <person name="Goodfellow I."/>
            <person name="Jaspars M."/>
            <person name="Karlyshev A."/>
        </authorList>
    </citation>
    <scope>NUCLEOTIDE SEQUENCE [LARGE SCALE GENOMIC DNA]</scope>
    <source>
        <strain evidence="2 3">MT1.1</strain>
    </source>
</reference>
<proteinExistence type="predicted"/>
<feature type="transmembrane region" description="Helical" evidence="1">
    <location>
        <begin position="46"/>
        <end position="68"/>
    </location>
</feature>
<dbReference type="PANTHER" id="PTHR39165:SF1">
    <property type="entry name" value="DUF456 DOMAIN-CONTAINING PROTEIN"/>
    <property type="match status" value="1"/>
</dbReference>
<feature type="transmembrane region" description="Helical" evidence="1">
    <location>
        <begin position="134"/>
        <end position="161"/>
    </location>
</feature>
<dbReference type="AlphaFoldDB" id="A0A417Z0L8"/>
<evidence type="ECO:0000256" key="1">
    <source>
        <dbReference type="SAM" id="Phobius"/>
    </source>
</evidence>
<feature type="transmembrane region" description="Helical" evidence="1">
    <location>
        <begin position="88"/>
        <end position="113"/>
    </location>
</feature>
<dbReference type="Proteomes" id="UP000285376">
    <property type="component" value="Unassembled WGS sequence"/>
</dbReference>
<dbReference type="Pfam" id="PF04306">
    <property type="entry name" value="DUF456"/>
    <property type="match status" value="1"/>
</dbReference>
<evidence type="ECO:0000313" key="2">
    <source>
        <dbReference type="EMBL" id="RHW43923.1"/>
    </source>
</evidence>
<protein>
    <submittedName>
        <fullName evidence="2">DUF456 domain-containing protein</fullName>
    </submittedName>
</protein>
<dbReference type="RefSeq" id="WP_118914904.1">
    <property type="nucleotide sequence ID" value="NZ_CBCRVH010000020.1"/>
</dbReference>
<dbReference type="PANTHER" id="PTHR39165">
    <property type="entry name" value="IG HYPOTHETICAL 17883"/>
    <property type="match status" value="1"/>
</dbReference>
<comment type="caution">
    <text evidence="2">The sequence shown here is derived from an EMBL/GenBank/DDBJ whole genome shotgun (WGS) entry which is preliminary data.</text>
</comment>
<keyword evidence="1" id="KW-1133">Transmembrane helix</keyword>
<name>A0A417Z0L8_9MICO</name>
<dbReference type="EMBL" id="QWLM01000022">
    <property type="protein sequence ID" value="RHW43923.1"/>
    <property type="molecule type" value="Genomic_DNA"/>
</dbReference>
<evidence type="ECO:0000313" key="3">
    <source>
        <dbReference type="Proteomes" id="UP000285376"/>
    </source>
</evidence>
<feature type="transmembrane region" description="Helical" evidence="1">
    <location>
        <begin position="6"/>
        <end position="39"/>
    </location>
</feature>
<gene>
    <name evidence="2" type="ORF">D1832_13910</name>
</gene>
<organism evidence="2 3">
    <name type="scientific">Dermacoccus abyssi</name>
    <dbReference type="NCBI Taxonomy" id="322596"/>
    <lineage>
        <taxon>Bacteria</taxon>
        <taxon>Bacillati</taxon>
        <taxon>Actinomycetota</taxon>
        <taxon>Actinomycetes</taxon>
        <taxon>Micrococcales</taxon>
        <taxon>Dermacoccaceae</taxon>
        <taxon>Dermacoccus</taxon>
    </lineage>
</organism>
<sequence length="162" mass="16714">MELTTTIIAALVMAVGIAGLIVPALPGLLLVLGGVLIWALGNSGPTAWTVFGIACVLAAIGYVVQYVVPGRHLGRAGIPKRSSLVGVIFGVIGFFVIPVIGLLVGFVLGVFVAEMARQRRTNEAWRSTKVAVKAALMSVGIELLAALIIAVGWACVAIPMAL</sequence>
<keyword evidence="1" id="KW-0812">Transmembrane</keyword>
<dbReference type="InterPro" id="IPR007403">
    <property type="entry name" value="DUF456"/>
</dbReference>
<accession>A0A417Z0L8</accession>